<sequence>MKKRYIVILLALLILLSLANVIFGLFSNKGNKEVNISGKSFQNIEIDTDNTTVNLIEAKDKAYVQLNNSNEHVKVETEGNTLDIEVNKKWWRSWFSFDFNWSTPELNVYLPKEIYQTIKIETKNGEVNMTNFKAEEVNIKTKNGKIVVNGLESTYIYTETDNGKVELNNVVGKIIGKTDNGSITVVKDSLNSPMDLEADNGKIIIYTKEAPENVSFELKTDNGHISVFGSEFFDTVVGNGENRIKLETDNGDINIQRQ</sequence>
<accession>A0A0A3J5E5</accession>
<dbReference type="RefSeq" id="WP_036175212.1">
    <property type="nucleotide sequence ID" value="NZ_AVCZ01000012.1"/>
</dbReference>
<dbReference type="Pfam" id="PF13349">
    <property type="entry name" value="DUF4097"/>
    <property type="match status" value="1"/>
</dbReference>
<feature type="domain" description="DUF4097" evidence="1">
    <location>
        <begin position="116"/>
        <end position="255"/>
    </location>
</feature>
<organism evidence="2 3">
    <name type="scientific">Ureibacillus massiliensis 4400831 = CIP 108448 = CCUG 49529</name>
    <dbReference type="NCBI Taxonomy" id="1211035"/>
    <lineage>
        <taxon>Bacteria</taxon>
        <taxon>Bacillati</taxon>
        <taxon>Bacillota</taxon>
        <taxon>Bacilli</taxon>
        <taxon>Bacillales</taxon>
        <taxon>Caryophanaceae</taxon>
        <taxon>Ureibacillus</taxon>
    </lineage>
</organism>
<dbReference type="InterPro" id="IPR025164">
    <property type="entry name" value="Toastrack_DUF4097"/>
</dbReference>
<proteinExistence type="predicted"/>
<reference evidence="2 3" key="1">
    <citation type="submission" date="2014-02" db="EMBL/GenBank/DDBJ databases">
        <title>Draft genome sequence of Lysinibacillus massiliensis CCUG 49529.</title>
        <authorList>
            <person name="Zhang F."/>
            <person name="Wang G."/>
            <person name="Zhang L."/>
        </authorList>
    </citation>
    <scope>NUCLEOTIDE SEQUENCE [LARGE SCALE GENOMIC DNA]</scope>
    <source>
        <strain evidence="2 3">CCUG 49529</strain>
    </source>
</reference>
<gene>
    <name evidence="2" type="ORF">CD30_08640</name>
</gene>
<dbReference type="AlphaFoldDB" id="A0A0A3J5E5"/>
<protein>
    <recommendedName>
        <fullName evidence="1">DUF4097 domain-containing protein</fullName>
    </recommendedName>
</protein>
<dbReference type="OrthoDB" id="2588856at2"/>
<dbReference type="PANTHER" id="PTHR34094:SF1">
    <property type="entry name" value="PROTEIN FAM185A"/>
    <property type="match status" value="1"/>
</dbReference>
<evidence type="ECO:0000313" key="2">
    <source>
        <dbReference type="EMBL" id="KGR90950.1"/>
    </source>
</evidence>
<comment type="caution">
    <text evidence="2">The sequence shown here is derived from an EMBL/GenBank/DDBJ whole genome shotgun (WGS) entry which is preliminary data.</text>
</comment>
<evidence type="ECO:0000313" key="3">
    <source>
        <dbReference type="Proteomes" id="UP000030595"/>
    </source>
</evidence>
<dbReference type="PANTHER" id="PTHR34094">
    <property type="match status" value="1"/>
</dbReference>
<dbReference type="Gene3D" id="2.160.20.120">
    <property type="match status" value="1"/>
</dbReference>
<evidence type="ECO:0000259" key="1">
    <source>
        <dbReference type="Pfam" id="PF13349"/>
    </source>
</evidence>
<dbReference type="eggNOG" id="COG3595">
    <property type="taxonomic scope" value="Bacteria"/>
</dbReference>
<name>A0A0A3J5E5_9BACL</name>
<dbReference type="EMBL" id="JPVQ01000012">
    <property type="protein sequence ID" value="KGR90950.1"/>
    <property type="molecule type" value="Genomic_DNA"/>
</dbReference>
<dbReference type="Proteomes" id="UP000030595">
    <property type="component" value="Unassembled WGS sequence"/>
</dbReference>
<keyword evidence="3" id="KW-1185">Reference proteome</keyword>